<organism evidence="2 3">
    <name type="scientific">Psilocybe cf. subviscida</name>
    <dbReference type="NCBI Taxonomy" id="2480587"/>
    <lineage>
        <taxon>Eukaryota</taxon>
        <taxon>Fungi</taxon>
        <taxon>Dikarya</taxon>
        <taxon>Basidiomycota</taxon>
        <taxon>Agaricomycotina</taxon>
        <taxon>Agaricomycetes</taxon>
        <taxon>Agaricomycetidae</taxon>
        <taxon>Agaricales</taxon>
        <taxon>Agaricineae</taxon>
        <taxon>Strophariaceae</taxon>
        <taxon>Psilocybe</taxon>
    </lineage>
</organism>
<evidence type="ECO:0000259" key="1">
    <source>
        <dbReference type="PROSITE" id="PS50181"/>
    </source>
</evidence>
<protein>
    <recommendedName>
        <fullName evidence="1">F-box domain-containing protein</fullName>
    </recommendedName>
</protein>
<dbReference type="InterPro" id="IPR001810">
    <property type="entry name" value="F-box_dom"/>
</dbReference>
<feature type="domain" description="F-box" evidence="1">
    <location>
        <begin position="11"/>
        <end position="57"/>
    </location>
</feature>
<evidence type="ECO:0000313" key="2">
    <source>
        <dbReference type="EMBL" id="KAF5325073.1"/>
    </source>
</evidence>
<dbReference type="AlphaFoldDB" id="A0A8H5BMC1"/>
<dbReference type="CDD" id="cd09917">
    <property type="entry name" value="F-box_SF"/>
    <property type="match status" value="1"/>
</dbReference>
<name>A0A8H5BMC1_9AGAR</name>
<evidence type="ECO:0000313" key="3">
    <source>
        <dbReference type="Proteomes" id="UP000567179"/>
    </source>
</evidence>
<keyword evidence="3" id="KW-1185">Reference proteome</keyword>
<dbReference type="OrthoDB" id="2885124at2759"/>
<dbReference type="Proteomes" id="UP000567179">
    <property type="component" value="Unassembled WGS sequence"/>
</dbReference>
<dbReference type="SMART" id="SM00256">
    <property type="entry name" value="FBOX"/>
    <property type="match status" value="1"/>
</dbReference>
<gene>
    <name evidence="2" type="ORF">D9619_009648</name>
</gene>
<dbReference type="EMBL" id="JAACJJ010000015">
    <property type="protein sequence ID" value="KAF5325073.1"/>
    <property type="molecule type" value="Genomic_DNA"/>
</dbReference>
<reference evidence="2 3" key="1">
    <citation type="journal article" date="2020" name="ISME J.">
        <title>Uncovering the hidden diversity of litter-decomposition mechanisms in mushroom-forming fungi.</title>
        <authorList>
            <person name="Floudas D."/>
            <person name="Bentzer J."/>
            <person name="Ahren D."/>
            <person name="Johansson T."/>
            <person name="Persson P."/>
            <person name="Tunlid A."/>
        </authorList>
    </citation>
    <scope>NUCLEOTIDE SEQUENCE [LARGE SCALE GENOMIC DNA]</scope>
    <source>
        <strain evidence="2 3">CBS 101986</strain>
    </source>
</reference>
<dbReference type="InterPro" id="IPR036047">
    <property type="entry name" value="F-box-like_dom_sf"/>
</dbReference>
<dbReference type="Gene3D" id="1.20.1280.50">
    <property type="match status" value="1"/>
</dbReference>
<dbReference type="Pfam" id="PF00646">
    <property type="entry name" value="F-box"/>
    <property type="match status" value="1"/>
</dbReference>
<comment type="caution">
    <text evidence="2">The sequence shown here is derived from an EMBL/GenBank/DDBJ whole genome shotgun (WGS) entry which is preliminary data.</text>
</comment>
<accession>A0A8H5BMC1</accession>
<dbReference type="PROSITE" id="PS50181">
    <property type="entry name" value="FBOX"/>
    <property type="match status" value="1"/>
</dbReference>
<dbReference type="SUPFAM" id="SSF81383">
    <property type="entry name" value="F-box domain"/>
    <property type="match status" value="1"/>
</dbReference>
<sequence length="469" mass="52347">MNYESIPTKGLGAFNDLATEIITTIFSHVDWRDLLTIRKTCKHFYEVSKTKNCVHRYSLSTPNSPGFLRTHLPFRMYTSSELEHAIKRWEISDFAPPQRRNLRLLYDGSVIYHDLDREHKSGNGSVLIPSSAATVNRTYVSLAVDEIHSDALSSSLLVARLALGFINAGTGISRHTFDVWDLNLRPPSSPRNSSLALVAERIGTIRFPADLVAVPTTVLFNRGIAFTCISGSTQLIYFAVIDWSAGKRKSSFEYPIRYISRLGHWDLKMYLLENNLLFTVDLPRRRLVLWFIDVCRETSDADVLPPISFAGPAVVWKHVLADNLHEVSGPFNCSGSIRFIISGSSKIQGVIIHPLLPVEATEVIDLTDIPHGIRLATQSCYHRTVYRPGLPLHIGEATAVTLRWSDEDGESSSAPIPPEQLFYPGILSDHTTGRAIEEFTVLMDDASGRIVTASLGFGLMEIWETAPIK</sequence>
<proteinExistence type="predicted"/>